<proteinExistence type="inferred from homology"/>
<evidence type="ECO:0000256" key="3">
    <source>
        <dbReference type="ARBA" id="ARBA00022729"/>
    </source>
</evidence>
<evidence type="ECO:0000256" key="5">
    <source>
        <dbReference type="PIRNR" id="PIRNR000898"/>
    </source>
</evidence>
<dbReference type="GO" id="GO:0003993">
    <property type="term" value="F:acid phosphatase activity"/>
    <property type="evidence" value="ECO:0007669"/>
    <property type="project" value="UniProtKB-UniRule"/>
</dbReference>
<dbReference type="PIRSF" id="PIRSF000898">
    <property type="entry name" value="Acid_Ptase_5"/>
    <property type="match status" value="1"/>
</dbReference>
<keyword evidence="6" id="KW-0479">Metal-binding</keyword>
<feature type="chain" id="PRO_5014186184" description="Purple acid phosphatase" evidence="8">
    <location>
        <begin position="27"/>
        <end position="334"/>
    </location>
</feature>
<evidence type="ECO:0000313" key="10">
    <source>
        <dbReference type="EMBL" id="PKA62764.1"/>
    </source>
</evidence>
<evidence type="ECO:0000256" key="4">
    <source>
        <dbReference type="ARBA" id="ARBA00022801"/>
    </source>
</evidence>
<feature type="region of interest" description="Disordered" evidence="7">
    <location>
        <begin position="60"/>
        <end position="85"/>
    </location>
</feature>
<feature type="binding site" evidence="6">
    <location>
        <position position="225"/>
    </location>
    <ligand>
        <name>Fe cation</name>
        <dbReference type="ChEBI" id="CHEBI:24875"/>
        <label>1</label>
    </ligand>
</feature>
<dbReference type="InterPro" id="IPR004843">
    <property type="entry name" value="Calcineurin-like_PHP"/>
</dbReference>
<organism evidence="10 11">
    <name type="scientific">Apostasia shenzhenica</name>
    <dbReference type="NCBI Taxonomy" id="1088818"/>
    <lineage>
        <taxon>Eukaryota</taxon>
        <taxon>Viridiplantae</taxon>
        <taxon>Streptophyta</taxon>
        <taxon>Embryophyta</taxon>
        <taxon>Tracheophyta</taxon>
        <taxon>Spermatophyta</taxon>
        <taxon>Magnoliopsida</taxon>
        <taxon>Liliopsida</taxon>
        <taxon>Asparagales</taxon>
        <taxon>Orchidaceae</taxon>
        <taxon>Apostasioideae</taxon>
        <taxon>Apostasia</taxon>
    </lineage>
</organism>
<dbReference type="InterPro" id="IPR029052">
    <property type="entry name" value="Metallo-depent_PP-like"/>
</dbReference>
<dbReference type="InterPro" id="IPR051558">
    <property type="entry name" value="Metallophosphoesterase_PAP"/>
</dbReference>
<comment type="cofactor">
    <cofactor evidence="6">
        <name>Fe cation</name>
        <dbReference type="ChEBI" id="CHEBI:24875"/>
    </cofactor>
    <text evidence="6">Binds 2 iron ions per subunit.</text>
</comment>
<dbReference type="EMBL" id="KZ451914">
    <property type="protein sequence ID" value="PKA62764.1"/>
    <property type="molecule type" value="Genomic_DNA"/>
</dbReference>
<evidence type="ECO:0000313" key="11">
    <source>
        <dbReference type="Proteomes" id="UP000236161"/>
    </source>
</evidence>
<evidence type="ECO:0000256" key="1">
    <source>
        <dbReference type="ARBA" id="ARBA00000032"/>
    </source>
</evidence>
<dbReference type="SUPFAM" id="SSF56300">
    <property type="entry name" value="Metallo-dependent phosphatases"/>
    <property type="match status" value="1"/>
</dbReference>
<feature type="binding site" evidence="6">
    <location>
        <position position="48"/>
    </location>
    <ligand>
        <name>Fe cation</name>
        <dbReference type="ChEBI" id="CHEBI:24875"/>
        <label>1</label>
    </ligand>
</feature>
<dbReference type="AlphaFoldDB" id="A0A2I0B4P7"/>
<gene>
    <name evidence="10" type="primary">PAP8</name>
    <name evidence="10" type="ORF">AXF42_Ash020036</name>
</gene>
<name>A0A2I0B4P7_9ASPA</name>
<dbReference type="GO" id="GO:0046872">
    <property type="term" value="F:metal ion binding"/>
    <property type="evidence" value="ECO:0007669"/>
    <property type="project" value="UniProtKB-KW"/>
</dbReference>
<accession>A0A2I0B4P7</accession>
<feature type="binding site" evidence="6">
    <location>
        <position position="94"/>
    </location>
    <ligand>
        <name>Fe cation</name>
        <dbReference type="ChEBI" id="CHEBI:24875"/>
        <label>2</label>
    </ligand>
</feature>
<evidence type="ECO:0000256" key="6">
    <source>
        <dbReference type="PIRSR" id="PIRSR000898-1"/>
    </source>
</evidence>
<comment type="similarity">
    <text evidence="2">Belongs to the metallophosphoesterase superfamily. Purple acid phosphatase family.</text>
</comment>
<keyword evidence="4 5" id="KW-0378">Hydrolase</keyword>
<keyword evidence="11" id="KW-1185">Reference proteome</keyword>
<dbReference type="Pfam" id="PF00149">
    <property type="entry name" value="Metallophos"/>
    <property type="match status" value="1"/>
</dbReference>
<dbReference type="Proteomes" id="UP000236161">
    <property type="component" value="Unassembled WGS sequence"/>
</dbReference>
<comment type="catalytic activity">
    <reaction evidence="1 5">
        <text>a phosphate monoester + H2O = an alcohol + phosphate</text>
        <dbReference type="Rhea" id="RHEA:15017"/>
        <dbReference type="ChEBI" id="CHEBI:15377"/>
        <dbReference type="ChEBI" id="CHEBI:30879"/>
        <dbReference type="ChEBI" id="CHEBI:43474"/>
        <dbReference type="ChEBI" id="CHEBI:67140"/>
        <dbReference type="EC" id="3.1.3.2"/>
    </reaction>
</comment>
<dbReference type="InterPro" id="IPR024927">
    <property type="entry name" value="Acid_PPase"/>
</dbReference>
<dbReference type="OrthoDB" id="411211at2759"/>
<sequence length="334" mass="38279">MASALALVSSSLFLTFLSSSSSSSSAELLRFEHPTKHDGSLSLIVVGDWGRKGECNQSQVAKQTAWPESKTRPSRSPSPTSTRPRVFRSNVLGNHDYRGDVLAQLSPVLRKIDSRWLCLRSFILQTEIADFFFVDTTPFVLKYWRRPKDHHYDWREVSPRNQYINTLLQDLDGALKESIAPWKFVVGHHTMRSVSKHGDTEELLEKLLPVLKEHGVDIYINGHDHCLEHISSKDSSIQYLTSGGGSNAWRGTYTPNDDELQFFYDGQGFMAMEVMAASVKIKFYDVFGQVQRAEFNKALRYVYQAKNREMRISRVEEKEKGRNAEDRQIGRVRR</sequence>
<feature type="signal peptide" evidence="8">
    <location>
        <begin position="1"/>
        <end position="26"/>
    </location>
</feature>
<feature type="domain" description="Calcineurin-like phosphoesterase" evidence="9">
    <location>
        <begin position="91"/>
        <end position="226"/>
    </location>
</feature>
<protein>
    <recommendedName>
        <fullName evidence="5">Purple acid phosphatase</fullName>
        <ecNumber evidence="5">3.1.3.2</ecNumber>
    </recommendedName>
</protein>
<dbReference type="PANTHER" id="PTHR10161:SF14">
    <property type="entry name" value="TARTRATE-RESISTANT ACID PHOSPHATASE TYPE 5"/>
    <property type="match status" value="1"/>
</dbReference>
<dbReference type="PANTHER" id="PTHR10161">
    <property type="entry name" value="TARTRATE-RESISTANT ACID PHOSPHATASE TYPE 5"/>
    <property type="match status" value="1"/>
</dbReference>
<keyword evidence="5 6" id="KW-0408">Iron</keyword>
<reference evidence="10 11" key="1">
    <citation type="journal article" date="2017" name="Nature">
        <title>The Apostasia genome and the evolution of orchids.</title>
        <authorList>
            <person name="Zhang G.Q."/>
            <person name="Liu K.W."/>
            <person name="Li Z."/>
            <person name="Lohaus R."/>
            <person name="Hsiao Y.Y."/>
            <person name="Niu S.C."/>
            <person name="Wang J.Y."/>
            <person name="Lin Y.C."/>
            <person name="Xu Q."/>
            <person name="Chen L.J."/>
            <person name="Yoshida K."/>
            <person name="Fujiwara S."/>
            <person name="Wang Z.W."/>
            <person name="Zhang Y.Q."/>
            <person name="Mitsuda N."/>
            <person name="Wang M."/>
            <person name="Liu G.H."/>
            <person name="Pecoraro L."/>
            <person name="Huang H.X."/>
            <person name="Xiao X.J."/>
            <person name="Lin M."/>
            <person name="Wu X.Y."/>
            <person name="Wu W.L."/>
            <person name="Chen Y.Y."/>
            <person name="Chang S.B."/>
            <person name="Sakamoto S."/>
            <person name="Ohme-Takagi M."/>
            <person name="Yagi M."/>
            <person name="Zeng S.J."/>
            <person name="Shen C.Y."/>
            <person name="Yeh C.M."/>
            <person name="Luo Y.B."/>
            <person name="Tsai W.C."/>
            <person name="Van de Peer Y."/>
            <person name="Liu Z.J."/>
        </authorList>
    </citation>
    <scope>NUCLEOTIDE SEQUENCE [LARGE SCALE GENOMIC DNA]</scope>
    <source>
        <strain evidence="11">cv. Shenzhen</strain>
        <tissue evidence="10">Stem</tissue>
    </source>
</reference>
<dbReference type="STRING" id="1088818.A0A2I0B4P7"/>
<feature type="binding site" evidence="6">
    <location>
        <position position="188"/>
    </location>
    <ligand>
        <name>Fe cation</name>
        <dbReference type="ChEBI" id="CHEBI:24875"/>
        <label>2</label>
    </ligand>
</feature>
<evidence type="ECO:0000256" key="7">
    <source>
        <dbReference type="SAM" id="MobiDB-lite"/>
    </source>
</evidence>
<feature type="compositionally biased region" description="Low complexity" evidence="7">
    <location>
        <begin position="74"/>
        <end position="84"/>
    </location>
</feature>
<dbReference type="Gene3D" id="3.60.21.10">
    <property type="match status" value="1"/>
</dbReference>
<dbReference type="EC" id="3.1.3.2" evidence="5"/>
<evidence type="ECO:0000256" key="8">
    <source>
        <dbReference type="SAM" id="SignalP"/>
    </source>
</evidence>
<feature type="binding site" evidence="6">
    <location>
        <position position="223"/>
    </location>
    <ligand>
        <name>Fe cation</name>
        <dbReference type="ChEBI" id="CHEBI:24875"/>
        <label>2</label>
    </ligand>
</feature>
<keyword evidence="3 8" id="KW-0732">Signal</keyword>
<evidence type="ECO:0000259" key="9">
    <source>
        <dbReference type="Pfam" id="PF00149"/>
    </source>
</evidence>
<evidence type="ECO:0000256" key="2">
    <source>
        <dbReference type="ARBA" id="ARBA00008723"/>
    </source>
</evidence>